<evidence type="ECO:0000256" key="1">
    <source>
        <dbReference type="SAM" id="MobiDB-lite"/>
    </source>
</evidence>
<dbReference type="GeneID" id="35596033"/>
<dbReference type="GO" id="GO:0005975">
    <property type="term" value="P:carbohydrate metabolic process"/>
    <property type="evidence" value="ECO:0007669"/>
    <property type="project" value="InterPro"/>
</dbReference>
<accession>A0A2D3UX70</accession>
<dbReference type="PROSITE" id="PS51910">
    <property type="entry name" value="GH18_2"/>
    <property type="match status" value="1"/>
</dbReference>
<feature type="chain" id="PRO_5013676112" description="GH18 domain-containing protein" evidence="2">
    <location>
        <begin position="20"/>
        <end position="416"/>
    </location>
</feature>
<dbReference type="STRING" id="112498.A0A2D3UX70"/>
<dbReference type="OrthoDB" id="3012298at2759"/>
<protein>
    <recommendedName>
        <fullName evidence="3">GH18 domain-containing protein</fullName>
    </recommendedName>
</protein>
<proteinExistence type="predicted"/>
<feature type="region of interest" description="Disordered" evidence="1">
    <location>
        <begin position="333"/>
        <end position="354"/>
    </location>
</feature>
<reference evidence="4 5" key="1">
    <citation type="submission" date="2016-03" db="EMBL/GenBank/DDBJ databases">
        <authorList>
            <person name="Ploux O."/>
        </authorList>
    </citation>
    <scope>NUCLEOTIDE SEQUENCE [LARGE SCALE GENOMIC DNA]</scope>
    <source>
        <strain evidence="4 5">URUG2</strain>
    </source>
</reference>
<feature type="signal peptide" evidence="2">
    <location>
        <begin position="1"/>
        <end position="19"/>
    </location>
</feature>
<evidence type="ECO:0000313" key="4">
    <source>
        <dbReference type="EMBL" id="CZT14704.1"/>
    </source>
</evidence>
<evidence type="ECO:0000259" key="3">
    <source>
        <dbReference type="PROSITE" id="PS51910"/>
    </source>
</evidence>
<dbReference type="SUPFAM" id="SSF51445">
    <property type="entry name" value="(Trans)glycosidases"/>
    <property type="match status" value="1"/>
</dbReference>
<keyword evidence="2" id="KW-0732">Signal</keyword>
<feature type="domain" description="GH18" evidence="3">
    <location>
        <begin position="33"/>
        <end position="324"/>
    </location>
</feature>
<gene>
    <name evidence="4" type="ORF">RCC_00673</name>
</gene>
<dbReference type="InterPro" id="IPR001223">
    <property type="entry name" value="Glyco_hydro18_cat"/>
</dbReference>
<dbReference type="AlphaFoldDB" id="A0A2D3UX70"/>
<name>A0A2D3UX70_9PEZI</name>
<dbReference type="Pfam" id="PF00704">
    <property type="entry name" value="Glyco_hydro_18"/>
    <property type="match status" value="1"/>
</dbReference>
<keyword evidence="5" id="KW-1185">Reference proteome</keyword>
<evidence type="ECO:0000256" key="2">
    <source>
        <dbReference type="SAM" id="SignalP"/>
    </source>
</evidence>
<organism evidence="4 5">
    <name type="scientific">Ramularia collo-cygni</name>
    <dbReference type="NCBI Taxonomy" id="112498"/>
    <lineage>
        <taxon>Eukaryota</taxon>
        <taxon>Fungi</taxon>
        <taxon>Dikarya</taxon>
        <taxon>Ascomycota</taxon>
        <taxon>Pezizomycotina</taxon>
        <taxon>Dothideomycetes</taxon>
        <taxon>Dothideomycetidae</taxon>
        <taxon>Mycosphaerellales</taxon>
        <taxon>Mycosphaerellaceae</taxon>
        <taxon>Ramularia</taxon>
    </lineage>
</organism>
<sequence length="416" mass="44348">MFLHHLTALLALLITTVTSIPADQQLSKRANGARTVMYIQTFRTTSGGKLSLLPLTQQKTHITHIYLSALHINSQPGDITLNDHSPNDPIYNPVWSEAAQLQKQGVKVMMMMGGAAKGTYPRLCSGPNGGINEAYYTPLLQTLRTHKIQGLDLDIEEPIPVSCPLALLRRLNKDLGPSFILTLAPVASDLTPREIGLSGFNYKDLDRQAVAPNKPNGKLVNWYNAQFYNGWGDGSSPAGYNSIIANGYAASRVVMGVLANPNDGGSGWYGIATYSRTIAALKAKYGGDFGSVVGWEFWDAGERDSPALRNWEWVKMVGQGIFGARSGRDLLVGSDGDGGGSGSSTEGANQDVPGVGEVPWPDLLSVLMGKGVSDLEGLRALNRTDGDLTKAADLLGLGELVGDLLDGLTDIVGGIL</sequence>
<dbReference type="EMBL" id="FJUY01000001">
    <property type="protein sequence ID" value="CZT14704.1"/>
    <property type="molecule type" value="Genomic_DNA"/>
</dbReference>
<evidence type="ECO:0000313" key="5">
    <source>
        <dbReference type="Proteomes" id="UP000225277"/>
    </source>
</evidence>
<dbReference type="Gene3D" id="3.20.20.80">
    <property type="entry name" value="Glycosidases"/>
    <property type="match status" value="1"/>
</dbReference>
<dbReference type="RefSeq" id="XP_023621601.1">
    <property type="nucleotide sequence ID" value="XM_023765833.1"/>
</dbReference>
<dbReference type="Proteomes" id="UP000225277">
    <property type="component" value="Unassembled WGS sequence"/>
</dbReference>
<dbReference type="InterPro" id="IPR017853">
    <property type="entry name" value="GH"/>
</dbReference>